<accession>A0A6A5ZPU1</accession>
<feature type="domain" description="LysM" evidence="4">
    <location>
        <begin position="340"/>
        <end position="386"/>
    </location>
</feature>
<dbReference type="InterPro" id="IPR052210">
    <property type="entry name" value="LysM1-like"/>
</dbReference>
<evidence type="ECO:0000256" key="1">
    <source>
        <dbReference type="ARBA" id="ARBA00022669"/>
    </source>
</evidence>
<name>A0A6A5ZPU1_9PLEO</name>
<dbReference type="OrthoDB" id="5985073at2759"/>
<evidence type="ECO:0000256" key="2">
    <source>
        <dbReference type="ARBA" id="ARBA00023026"/>
    </source>
</evidence>
<reference evidence="5" key="1">
    <citation type="journal article" date="2020" name="Stud. Mycol.">
        <title>101 Dothideomycetes genomes: a test case for predicting lifestyles and emergence of pathogens.</title>
        <authorList>
            <person name="Haridas S."/>
            <person name="Albert R."/>
            <person name="Binder M."/>
            <person name="Bloem J."/>
            <person name="Labutti K."/>
            <person name="Salamov A."/>
            <person name="Andreopoulos B."/>
            <person name="Baker S."/>
            <person name="Barry K."/>
            <person name="Bills G."/>
            <person name="Bluhm B."/>
            <person name="Cannon C."/>
            <person name="Castanera R."/>
            <person name="Culley D."/>
            <person name="Daum C."/>
            <person name="Ezra D."/>
            <person name="Gonzalez J."/>
            <person name="Henrissat B."/>
            <person name="Kuo A."/>
            <person name="Liang C."/>
            <person name="Lipzen A."/>
            <person name="Lutzoni F."/>
            <person name="Magnuson J."/>
            <person name="Mondo S."/>
            <person name="Nolan M."/>
            <person name="Ohm R."/>
            <person name="Pangilinan J."/>
            <person name="Park H.-J."/>
            <person name="Ramirez L."/>
            <person name="Alfaro M."/>
            <person name="Sun H."/>
            <person name="Tritt A."/>
            <person name="Yoshinaga Y."/>
            <person name="Zwiers L.-H."/>
            <person name="Turgeon B."/>
            <person name="Goodwin S."/>
            <person name="Spatafora J."/>
            <person name="Crous P."/>
            <person name="Grigoriev I."/>
        </authorList>
    </citation>
    <scope>NUCLEOTIDE SEQUENCE</scope>
    <source>
        <strain evidence="5">CBS 627.86</strain>
    </source>
</reference>
<feature type="region of interest" description="Disordered" evidence="3">
    <location>
        <begin position="396"/>
        <end position="446"/>
    </location>
</feature>
<feature type="compositionally biased region" description="Low complexity" evidence="3">
    <location>
        <begin position="406"/>
        <end position="446"/>
    </location>
</feature>
<keyword evidence="6" id="KW-1185">Reference proteome</keyword>
<dbReference type="SMART" id="SM00257">
    <property type="entry name" value="LysM"/>
    <property type="match status" value="2"/>
</dbReference>
<dbReference type="InterPro" id="IPR036779">
    <property type="entry name" value="LysM_dom_sf"/>
</dbReference>
<keyword evidence="1" id="KW-0147">Chitin-binding</keyword>
<dbReference type="Gene3D" id="3.10.350.10">
    <property type="entry name" value="LysM domain"/>
    <property type="match status" value="2"/>
</dbReference>
<dbReference type="InterPro" id="IPR018392">
    <property type="entry name" value="LysM"/>
</dbReference>
<keyword evidence="2" id="KW-0843">Virulence</keyword>
<proteinExistence type="predicted"/>
<gene>
    <name evidence="5" type="ORF">BDV96DRAFT_641641</name>
</gene>
<dbReference type="SUPFAM" id="SSF54106">
    <property type="entry name" value="LysM domain"/>
    <property type="match status" value="2"/>
</dbReference>
<dbReference type="GO" id="GO:0008061">
    <property type="term" value="F:chitin binding"/>
    <property type="evidence" value="ECO:0007669"/>
    <property type="project" value="UniProtKB-KW"/>
</dbReference>
<dbReference type="PANTHER" id="PTHR34997">
    <property type="entry name" value="AM15"/>
    <property type="match status" value="1"/>
</dbReference>
<dbReference type="EMBL" id="ML977313">
    <property type="protein sequence ID" value="KAF2121004.1"/>
    <property type="molecule type" value="Genomic_DNA"/>
</dbReference>
<dbReference type="Proteomes" id="UP000799770">
    <property type="component" value="Unassembled WGS sequence"/>
</dbReference>
<dbReference type="PROSITE" id="PS51782">
    <property type="entry name" value="LYSM"/>
    <property type="match status" value="2"/>
</dbReference>
<protein>
    <recommendedName>
        <fullName evidence="4">LysM domain-containing protein</fullName>
    </recommendedName>
</protein>
<evidence type="ECO:0000313" key="6">
    <source>
        <dbReference type="Proteomes" id="UP000799770"/>
    </source>
</evidence>
<dbReference type="PANTHER" id="PTHR34997:SF16">
    <property type="entry name" value="LYSM DOMAIN-CONTAINING PROTEIN"/>
    <property type="match status" value="1"/>
</dbReference>
<organism evidence="5 6">
    <name type="scientific">Lophiotrema nucula</name>
    <dbReference type="NCBI Taxonomy" id="690887"/>
    <lineage>
        <taxon>Eukaryota</taxon>
        <taxon>Fungi</taxon>
        <taxon>Dikarya</taxon>
        <taxon>Ascomycota</taxon>
        <taxon>Pezizomycotina</taxon>
        <taxon>Dothideomycetes</taxon>
        <taxon>Pleosporomycetidae</taxon>
        <taxon>Pleosporales</taxon>
        <taxon>Lophiotremataceae</taxon>
        <taxon>Lophiotrema</taxon>
    </lineage>
</organism>
<dbReference type="CDD" id="cd00118">
    <property type="entry name" value="LysM"/>
    <property type="match status" value="2"/>
</dbReference>
<evidence type="ECO:0000256" key="3">
    <source>
        <dbReference type="SAM" id="MobiDB-lite"/>
    </source>
</evidence>
<evidence type="ECO:0000259" key="4">
    <source>
        <dbReference type="PROSITE" id="PS51782"/>
    </source>
</evidence>
<sequence length="507" mass="55114">MGGQNMTFNQLTDFVKYKYGLICLAEDSTGKYCSDVEDSWNITTIVAQGHATWPQHTKKCYMDANNFHWDYVTDEEGNCTFPFENNIWQNASDVAKPGQMAAMDYYMDVLDPIDDDNYGWPLPLEYDEYPLEIQCSSCFQKLFEYGHTSIWGDPWDDLMEQVWSNMKLNCNLNKAIVAANNMSGTLDETVDFPAAPVVVDMADCPQVINTTTNQTCASVTLAHQIPLSGLRNLNNDLTCSNLGNSSLCAPISCPMTVWTGNTTSLSTVIRQYTNFTQQQFLGWNKYINTDVISYGETICVGPPGGIYITPNGTQADPSVYTTTGTHPSPTPVGTIPNCGLYYEVVDGDYCNLIALKFSITFSALINMNPSLDSACSNLLLGYDYCVAPVNGTGVPVVTSTRQPGQSTTSSSKPTSGSIKTSSTITPSSSTKASSSTKTTASPVATPTPTQAGMVSGCKKFYKAISGDGCWAIANANGITLDQFVAWNPAVKSDCSGLWPDYYYCIGT</sequence>
<dbReference type="Pfam" id="PF01476">
    <property type="entry name" value="LysM"/>
    <property type="match status" value="2"/>
</dbReference>
<dbReference type="AlphaFoldDB" id="A0A6A5ZPU1"/>
<evidence type="ECO:0000313" key="5">
    <source>
        <dbReference type="EMBL" id="KAF2121004.1"/>
    </source>
</evidence>
<feature type="domain" description="LysM" evidence="4">
    <location>
        <begin position="459"/>
        <end position="505"/>
    </location>
</feature>